<reference evidence="21 22" key="1">
    <citation type="submission" date="2018-07" db="EMBL/GenBank/DDBJ databases">
        <title>Genome sequences of six Lactobacillus spp. isolated from bumble bee guts.</title>
        <authorList>
            <person name="Motta E.V.S."/>
            <person name="Moran N.A."/>
        </authorList>
    </citation>
    <scope>NUCLEOTIDE SEQUENCE [LARGE SCALE GENOMIC DNA]</scope>
    <source>
        <strain evidence="21 22">LV-8.1</strain>
    </source>
</reference>
<comment type="similarity">
    <text evidence="2 19">Belongs to the cation transport ATPase (P-type) (TC 3.A.3) family. Type IB subfamily.</text>
</comment>
<proteinExistence type="inferred from homology"/>
<keyword evidence="15" id="KW-0186">Copper</keyword>
<dbReference type="PRINTS" id="PR00943">
    <property type="entry name" value="CUATPASE"/>
</dbReference>
<dbReference type="Pfam" id="PF00122">
    <property type="entry name" value="E1-E2_ATPase"/>
    <property type="match status" value="1"/>
</dbReference>
<keyword evidence="6" id="KW-0597">Phosphoprotein</keyword>
<evidence type="ECO:0000256" key="1">
    <source>
        <dbReference type="ARBA" id="ARBA00004651"/>
    </source>
</evidence>
<organism evidence="21 22">
    <name type="scientific">Bombilactobacillus bombi</name>
    <dbReference type="NCBI Taxonomy" id="1303590"/>
    <lineage>
        <taxon>Bacteria</taxon>
        <taxon>Bacillati</taxon>
        <taxon>Bacillota</taxon>
        <taxon>Bacilli</taxon>
        <taxon>Lactobacillales</taxon>
        <taxon>Lactobacillaceae</taxon>
        <taxon>Bombilactobacillus</taxon>
    </lineage>
</organism>
<keyword evidence="9 19" id="KW-0547">Nucleotide-binding</keyword>
<dbReference type="AlphaFoldDB" id="A0A417Z9V6"/>
<dbReference type="InterPro" id="IPR023299">
    <property type="entry name" value="ATPase_P-typ_cyto_dom_N"/>
</dbReference>
<dbReference type="EMBL" id="QOCS01000008">
    <property type="protein sequence ID" value="RHW47440.1"/>
    <property type="molecule type" value="Genomic_DNA"/>
</dbReference>
<keyword evidence="14 19" id="KW-1133">Transmembrane helix</keyword>
<dbReference type="NCBIfam" id="TIGR01511">
    <property type="entry name" value="ATPase-IB1_Cu"/>
    <property type="match status" value="1"/>
</dbReference>
<keyword evidence="10" id="KW-0187">Copper transport</keyword>
<keyword evidence="7 19" id="KW-0812">Transmembrane</keyword>
<dbReference type="Gene3D" id="3.40.1110.10">
    <property type="entry name" value="Calcium-transporting ATPase, cytoplasmic domain N"/>
    <property type="match status" value="1"/>
</dbReference>
<feature type="transmembrane region" description="Helical" evidence="19">
    <location>
        <begin position="127"/>
        <end position="144"/>
    </location>
</feature>
<feature type="transmembrane region" description="Helical" evidence="19">
    <location>
        <begin position="642"/>
        <end position="661"/>
    </location>
</feature>
<keyword evidence="5 19" id="KW-1003">Cell membrane</keyword>
<keyword evidence="21" id="KW-0378">Hydrolase</keyword>
<evidence type="ECO:0000256" key="12">
    <source>
        <dbReference type="ARBA" id="ARBA00022842"/>
    </source>
</evidence>
<comment type="caution">
    <text evidence="21">The sequence shown here is derived from an EMBL/GenBank/DDBJ whole genome shotgun (WGS) entry which is preliminary data.</text>
</comment>
<dbReference type="InterPro" id="IPR023214">
    <property type="entry name" value="HAD_sf"/>
</dbReference>
<dbReference type="InterPro" id="IPR027256">
    <property type="entry name" value="P-typ_ATPase_IB"/>
</dbReference>
<dbReference type="SUPFAM" id="SSF56784">
    <property type="entry name" value="HAD-like"/>
    <property type="match status" value="1"/>
</dbReference>
<dbReference type="GO" id="GO:0016887">
    <property type="term" value="F:ATP hydrolysis activity"/>
    <property type="evidence" value="ECO:0007669"/>
    <property type="project" value="InterPro"/>
</dbReference>
<dbReference type="Gene3D" id="3.40.50.1000">
    <property type="entry name" value="HAD superfamily/HAD-like"/>
    <property type="match status" value="1"/>
</dbReference>
<dbReference type="PANTHER" id="PTHR43520:SF5">
    <property type="entry name" value="CATION-TRANSPORTING P-TYPE ATPASE-RELATED"/>
    <property type="match status" value="1"/>
</dbReference>
<dbReference type="RefSeq" id="WP_118910593.1">
    <property type="nucleotide sequence ID" value="NZ_QOCS01000008.1"/>
</dbReference>
<feature type="transmembrane region" description="Helical" evidence="19">
    <location>
        <begin position="310"/>
        <end position="329"/>
    </location>
</feature>
<feature type="transmembrane region" description="Helical" evidence="19">
    <location>
        <begin position="278"/>
        <end position="298"/>
    </location>
</feature>
<dbReference type="GO" id="GO:0055070">
    <property type="term" value="P:copper ion homeostasis"/>
    <property type="evidence" value="ECO:0007669"/>
    <property type="project" value="TreeGrafter"/>
</dbReference>
<feature type="domain" description="P-type ATPase A" evidence="20">
    <location>
        <begin position="162"/>
        <end position="262"/>
    </location>
</feature>
<keyword evidence="17 19" id="KW-0472">Membrane</keyword>
<evidence type="ECO:0000313" key="21">
    <source>
        <dbReference type="EMBL" id="RHW47440.1"/>
    </source>
</evidence>
<protein>
    <recommendedName>
        <fullName evidence="3">P-type Cu(+) transporter</fullName>
        <ecNumber evidence="3">7.2.2.8</ecNumber>
    </recommendedName>
</protein>
<dbReference type="EC" id="7.2.2.8" evidence="3"/>
<keyword evidence="16" id="KW-0406">Ion transport</keyword>
<comment type="subcellular location">
    <subcellularLocation>
        <location evidence="1">Cell membrane</location>
        <topology evidence="1">Multi-pass membrane protein</topology>
    </subcellularLocation>
</comment>
<dbReference type="Proteomes" id="UP000284822">
    <property type="component" value="Unassembled WGS sequence"/>
</dbReference>
<dbReference type="NCBIfam" id="TIGR01512">
    <property type="entry name" value="ATPase-IB2_Cd"/>
    <property type="match status" value="1"/>
</dbReference>
<evidence type="ECO:0000256" key="15">
    <source>
        <dbReference type="ARBA" id="ARBA00023008"/>
    </source>
</evidence>
<dbReference type="NCBIfam" id="TIGR01494">
    <property type="entry name" value="ATPase_P-type"/>
    <property type="match status" value="1"/>
</dbReference>
<dbReference type="SUPFAM" id="SSF81665">
    <property type="entry name" value="Calcium ATPase, transmembrane domain M"/>
    <property type="match status" value="1"/>
</dbReference>
<name>A0A417Z9V6_9LACO</name>
<dbReference type="InterPro" id="IPR036412">
    <property type="entry name" value="HAD-like_sf"/>
</dbReference>
<dbReference type="SUPFAM" id="SSF81653">
    <property type="entry name" value="Calcium ATPase, transduction domain A"/>
    <property type="match status" value="1"/>
</dbReference>
<dbReference type="InterPro" id="IPR018303">
    <property type="entry name" value="ATPase_P-typ_P_site"/>
</dbReference>
<evidence type="ECO:0000256" key="4">
    <source>
        <dbReference type="ARBA" id="ARBA00022448"/>
    </source>
</evidence>
<evidence type="ECO:0000259" key="20">
    <source>
        <dbReference type="Pfam" id="PF00122"/>
    </source>
</evidence>
<dbReference type="InterPro" id="IPR023298">
    <property type="entry name" value="ATPase_P-typ_TM_dom_sf"/>
</dbReference>
<evidence type="ECO:0000256" key="9">
    <source>
        <dbReference type="ARBA" id="ARBA00022741"/>
    </source>
</evidence>
<evidence type="ECO:0000256" key="10">
    <source>
        <dbReference type="ARBA" id="ARBA00022796"/>
    </source>
</evidence>
<evidence type="ECO:0000256" key="19">
    <source>
        <dbReference type="RuleBase" id="RU362081"/>
    </source>
</evidence>
<dbReference type="PROSITE" id="PS00154">
    <property type="entry name" value="ATPASE_E1_E2"/>
    <property type="match status" value="1"/>
</dbReference>
<evidence type="ECO:0000256" key="17">
    <source>
        <dbReference type="ARBA" id="ARBA00023136"/>
    </source>
</evidence>
<dbReference type="GO" id="GO:0043682">
    <property type="term" value="F:P-type divalent copper transporter activity"/>
    <property type="evidence" value="ECO:0007669"/>
    <property type="project" value="TreeGrafter"/>
</dbReference>
<dbReference type="InterPro" id="IPR001757">
    <property type="entry name" value="P_typ_ATPase"/>
</dbReference>
<dbReference type="GO" id="GO:0005886">
    <property type="term" value="C:plasma membrane"/>
    <property type="evidence" value="ECO:0007669"/>
    <property type="project" value="UniProtKB-SubCell"/>
</dbReference>
<gene>
    <name evidence="21" type="primary">cadA</name>
    <name evidence="21" type="ORF">DS832_04525</name>
</gene>
<comment type="catalytic activity">
    <reaction evidence="18">
        <text>Cu(+)(in) + ATP + H2O = Cu(+)(out) + ADP + phosphate + H(+)</text>
        <dbReference type="Rhea" id="RHEA:25792"/>
        <dbReference type="ChEBI" id="CHEBI:15377"/>
        <dbReference type="ChEBI" id="CHEBI:15378"/>
        <dbReference type="ChEBI" id="CHEBI:30616"/>
        <dbReference type="ChEBI" id="CHEBI:43474"/>
        <dbReference type="ChEBI" id="CHEBI:49552"/>
        <dbReference type="ChEBI" id="CHEBI:456216"/>
        <dbReference type="EC" id="7.2.2.8"/>
    </reaction>
</comment>
<evidence type="ECO:0000313" key="22">
    <source>
        <dbReference type="Proteomes" id="UP000284822"/>
    </source>
</evidence>
<dbReference type="GO" id="GO:0005507">
    <property type="term" value="F:copper ion binding"/>
    <property type="evidence" value="ECO:0007669"/>
    <property type="project" value="TreeGrafter"/>
</dbReference>
<evidence type="ECO:0000256" key="16">
    <source>
        <dbReference type="ARBA" id="ARBA00023065"/>
    </source>
</evidence>
<keyword evidence="4" id="KW-0813">Transport</keyword>
<evidence type="ECO:0000256" key="13">
    <source>
        <dbReference type="ARBA" id="ARBA00022967"/>
    </source>
</evidence>
<dbReference type="InterPro" id="IPR008250">
    <property type="entry name" value="ATPase_P-typ_transduc_dom_A_sf"/>
</dbReference>
<evidence type="ECO:0000256" key="11">
    <source>
        <dbReference type="ARBA" id="ARBA00022840"/>
    </source>
</evidence>
<keyword evidence="8 19" id="KW-0479">Metal-binding</keyword>
<feature type="transmembrane region" description="Helical" evidence="19">
    <location>
        <begin position="96"/>
        <end position="115"/>
    </location>
</feature>
<evidence type="ECO:0000256" key="8">
    <source>
        <dbReference type="ARBA" id="ARBA00022723"/>
    </source>
</evidence>
<evidence type="ECO:0000256" key="7">
    <source>
        <dbReference type="ARBA" id="ARBA00022692"/>
    </source>
</evidence>
<accession>A0A417Z9V6</accession>
<dbReference type="GO" id="GO:0140581">
    <property type="term" value="F:P-type monovalent copper transporter activity"/>
    <property type="evidence" value="ECO:0007669"/>
    <property type="project" value="UniProtKB-EC"/>
</dbReference>
<evidence type="ECO:0000256" key="3">
    <source>
        <dbReference type="ARBA" id="ARBA00012517"/>
    </source>
</evidence>
<evidence type="ECO:0000256" key="2">
    <source>
        <dbReference type="ARBA" id="ARBA00006024"/>
    </source>
</evidence>
<dbReference type="PRINTS" id="PR00119">
    <property type="entry name" value="CATATPASE"/>
</dbReference>
<dbReference type="NCBIfam" id="TIGR01525">
    <property type="entry name" value="ATPase-IB_hvy"/>
    <property type="match status" value="1"/>
</dbReference>
<sequence length="663" mass="72260">MSDMKMMHHSHEMMPGGQMMHMENFKQKFWTSLVLAVPILFLSPAMGFHLPFQFQFPGSDIIVVIFATVLFFYGGQPFLKGAWEELKNHRPEMMTLIALGITTSYAYSIYAFIQNDLLHNSEMIMDFFWELATLILIMLLGHWLEMKSLMSAQSSVNTLASLLPAQVHLQKGDQIKDVDLNEVSVGAVFEVRAGESIPLDGTVLTGKSSVNESLVTGESQAVTKKTGDSVIGGSLNGQQTLTIKATKSVETGFLANVEKLVQESQHNKSKLQTLANRVSGWLFYAALVIGIIALIVWASLIDFATGLQRLVTVLVIACPHALGLAIPLVNTRSTTLSARNGLLIRNRQVIDISPKIDYVLLDKTGTLTQGKFQVQVCRSLTTQWTDEELIQIIGGLEAKSNHPIAQSVQHYLQEQHLQPQTATKVTNLAGRGLKGIIDNQEYQLLNQKAVKELDIDLPKPSNENLTTSYLIVNNKVVGYLGVGDQLKPTACELIKQLQAQNMTPIMLTGDNQAVAADIAQQLGITEFKANLLPQDKQTEILKLQAAGHQVMMVGDGINDAPSLAQANIGVAIGAGTDIAIESADVVLVNSDPLDIVKFLRLARNTHRKTVQNLWWGAGYNIIALPLAAGIFAFAGIVLSPAVGAILMSLSTIIVAINASLLKI</sequence>
<dbReference type="InterPro" id="IPR059000">
    <property type="entry name" value="ATPase_P-type_domA"/>
</dbReference>
<dbReference type="Pfam" id="PF00702">
    <property type="entry name" value="Hydrolase"/>
    <property type="match status" value="1"/>
</dbReference>
<dbReference type="PANTHER" id="PTHR43520">
    <property type="entry name" value="ATP7, ISOFORM B"/>
    <property type="match status" value="1"/>
</dbReference>
<keyword evidence="13" id="KW-1278">Translocase</keyword>
<evidence type="ECO:0000256" key="14">
    <source>
        <dbReference type="ARBA" id="ARBA00022989"/>
    </source>
</evidence>
<feature type="transmembrane region" description="Helical" evidence="19">
    <location>
        <begin position="613"/>
        <end position="636"/>
    </location>
</feature>
<feature type="transmembrane region" description="Helical" evidence="19">
    <location>
        <begin position="57"/>
        <end position="75"/>
    </location>
</feature>
<keyword evidence="12" id="KW-0460">Magnesium</keyword>
<dbReference type="GO" id="GO:0005524">
    <property type="term" value="F:ATP binding"/>
    <property type="evidence" value="ECO:0007669"/>
    <property type="project" value="UniProtKB-UniRule"/>
</dbReference>
<evidence type="ECO:0000256" key="5">
    <source>
        <dbReference type="ARBA" id="ARBA00022475"/>
    </source>
</evidence>
<dbReference type="Gene3D" id="2.70.150.10">
    <property type="entry name" value="Calcium-transporting ATPase, cytoplasmic transduction domain A"/>
    <property type="match status" value="1"/>
</dbReference>
<evidence type="ECO:0000256" key="6">
    <source>
        <dbReference type="ARBA" id="ARBA00022553"/>
    </source>
</evidence>
<evidence type="ECO:0000256" key="18">
    <source>
        <dbReference type="ARBA" id="ARBA00049289"/>
    </source>
</evidence>
<keyword evidence="11 19" id="KW-0067">ATP-binding</keyword>